<name>A0A399JD94_9MICC</name>
<comment type="caution">
    <text evidence="3">The sequence shown here is derived from an EMBL/GenBank/DDBJ whole genome shotgun (WGS) entry which is preliminary data.</text>
</comment>
<accession>A0A399JD94</accession>
<dbReference type="EMBL" id="QQXK01000011">
    <property type="protein sequence ID" value="RII42537.1"/>
    <property type="molecule type" value="Genomic_DNA"/>
</dbReference>
<dbReference type="Proteomes" id="UP000265419">
    <property type="component" value="Unassembled WGS sequence"/>
</dbReference>
<feature type="compositionally biased region" description="Gly residues" evidence="1">
    <location>
        <begin position="60"/>
        <end position="72"/>
    </location>
</feature>
<organism evidence="3 4">
    <name type="scientific">Galactobacter valiniphilus</name>
    <dbReference type="NCBI Taxonomy" id="2676122"/>
    <lineage>
        <taxon>Bacteria</taxon>
        <taxon>Bacillati</taxon>
        <taxon>Actinomycetota</taxon>
        <taxon>Actinomycetes</taxon>
        <taxon>Micrococcales</taxon>
        <taxon>Micrococcaceae</taxon>
        <taxon>Galactobacter</taxon>
    </lineage>
</organism>
<evidence type="ECO:0000256" key="2">
    <source>
        <dbReference type="SAM" id="SignalP"/>
    </source>
</evidence>
<dbReference type="RefSeq" id="WP_119424479.1">
    <property type="nucleotide sequence ID" value="NZ_QQXK01000011.1"/>
</dbReference>
<feature type="compositionally biased region" description="Low complexity" evidence="1">
    <location>
        <begin position="31"/>
        <end position="59"/>
    </location>
</feature>
<evidence type="ECO:0000256" key="1">
    <source>
        <dbReference type="SAM" id="MobiDB-lite"/>
    </source>
</evidence>
<reference evidence="3 4" key="1">
    <citation type="submission" date="2018-07" db="EMBL/GenBank/DDBJ databases">
        <title>Arthrobacter sp. nov., isolated from raw cow's milk with high bacterial count.</title>
        <authorList>
            <person name="Hahne J."/>
            <person name="Isele D."/>
            <person name="Lipski A."/>
        </authorList>
    </citation>
    <scope>NUCLEOTIDE SEQUENCE [LARGE SCALE GENOMIC DNA]</scope>
    <source>
        <strain evidence="3 4">JZ R-35</strain>
    </source>
</reference>
<feature type="compositionally biased region" description="Low complexity" evidence="1">
    <location>
        <begin position="73"/>
        <end position="108"/>
    </location>
</feature>
<keyword evidence="4" id="KW-1185">Reference proteome</keyword>
<protein>
    <submittedName>
        <fullName evidence="3">Uncharacterized protein</fullName>
    </submittedName>
</protein>
<sequence>MLPPTSLRGTHRAVAGLGLAVALSLSACSGTTAGAPAPAQPSVGAADASGAASGAVSGSAPGGAGTSPGGSTGADAGSATGGAAQASDAPAATSSGTPAAPSSTGSSAEAHGAPAARAVADFQAWVAAVNAGNAAKACRYLGAKQAQKMVDELAAGGADVRDCAGMITLTSRLYAAAGHAMVAEVEVRRAGPAAVTLWVDYDGDCGLVVMEPGNGHWVINEQSQEQC</sequence>
<proteinExistence type="predicted"/>
<feature type="signal peptide" evidence="2">
    <location>
        <begin position="1"/>
        <end position="27"/>
    </location>
</feature>
<feature type="chain" id="PRO_5039650271" evidence="2">
    <location>
        <begin position="28"/>
        <end position="227"/>
    </location>
</feature>
<evidence type="ECO:0000313" key="3">
    <source>
        <dbReference type="EMBL" id="RII42537.1"/>
    </source>
</evidence>
<feature type="region of interest" description="Disordered" evidence="1">
    <location>
        <begin position="31"/>
        <end position="110"/>
    </location>
</feature>
<dbReference type="AlphaFoldDB" id="A0A399JD94"/>
<keyword evidence="2" id="KW-0732">Signal</keyword>
<evidence type="ECO:0000313" key="4">
    <source>
        <dbReference type="Proteomes" id="UP000265419"/>
    </source>
</evidence>
<gene>
    <name evidence="3" type="ORF">DWB68_07255</name>
</gene>